<dbReference type="Pfam" id="PF04343">
    <property type="entry name" value="DUF488"/>
    <property type="match status" value="1"/>
</dbReference>
<dbReference type="PANTHER" id="PTHR39337">
    <property type="entry name" value="BLR5642 PROTEIN"/>
    <property type="match status" value="1"/>
</dbReference>
<reference evidence="1" key="1">
    <citation type="journal article" date="2020" name="mSystems">
        <title>Genome- and Community-Level Interaction Insights into Carbon Utilization and Element Cycling Functions of Hydrothermarchaeota in Hydrothermal Sediment.</title>
        <authorList>
            <person name="Zhou Z."/>
            <person name="Liu Y."/>
            <person name="Xu W."/>
            <person name="Pan J."/>
            <person name="Luo Z.H."/>
            <person name="Li M."/>
        </authorList>
    </citation>
    <scope>NUCLEOTIDE SEQUENCE [LARGE SCALE GENOMIC DNA]</scope>
    <source>
        <strain evidence="1">HyVt-533</strain>
    </source>
</reference>
<dbReference type="PANTHER" id="PTHR39337:SF1">
    <property type="entry name" value="BLR5642 PROTEIN"/>
    <property type="match status" value="1"/>
</dbReference>
<dbReference type="InterPro" id="IPR007438">
    <property type="entry name" value="DUF488"/>
</dbReference>
<accession>A0A7V5P1T3</accession>
<dbReference type="EMBL" id="DROK01000276">
    <property type="protein sequence ID" value="HHI98044.1"/>
    <property type="molecule type" value="Genomic_DNA"/>
</dbReference>
<dbReference type="Proteomes" id="UP000886101">
    <property type="component" value="Unassembled WGS sequence"/>
</dbReference>
<comment type="caution">
    <text evidence="1">The sequence shown here is derived from an EMBL/GenBank/DDBJ whole genome shotgun (WGS) entry which is preliminary data.</text>
</comment>
<organism evidence="1">
    <name type="scientific">Thermodesulfatator atlanticus</name>
    <dbReference type="NCBI Taxonomy" id="501497"/>
    <lineage>
        <taxon>Bacteria</taxon>
        <taxon>Pseudomonadati</taxon>
        <taxon>Thermodesulfobacteriota</taxon>
        <taxon>Thermodesulfobacteria</taxon>
        <taxon>Thermodesulfobacteriales</taxon>
        <taxon>Thermodesulfatatoraceae</taxon>
        <taxon>Thermodesulfatator</taxon>
    </lineage>
</organism>
<proteinExistence type="predicted"/>
<protein>
    <submittedName>
        <fullName evidence="1">DUF488 domain-containing protein</fullName>
    </submittedName>
</protein>
<evidence type="ECO:0000313" key="1">
    <source>
        <dbReference type="EMBL" id="HHI98044.1"/>
    </source>
</evidence>
<dbReference type="AlphaFoldDB" id="A0A7V5P1T3"/>
<dbReference type="InterPro" id="IPR014519">
    <property type="entry name" value="UCP024492"/>
</dbReference>
<gene>
    <name evidence="1" type="ORF">ENJ96_09375</name>
</gene>
<name>A0A7V5P1T3_9BACT</name>
<sequence>MGQRQDLKIIYTLGTSNRTLEEFLAILKQFGLKQVIDVRSFPQSKRFPHFAQNQLAKVLAQHQIAYHWLGPELGGFRREGYENYVKTEAFKEGLEKLLALAQKAPSVIICAERFPWRCHRRFISQKLAEQGVEVRHIIEPGKVWCPKKQIRPKLMFPL</sequence>
<dbReference type="PIRSF" id="PIRSF024492">
    <property type="entry name" value="UCP024492"/>
    <property type="match status" value="1"/>
</dbReference>